<feature type="region of interest" description="Disordered" evidence="1">
    <location>
        <begin position="68"/>
        <end position="95"/>
    </location>
</feature>
<dbReference type="EMBL" id="CAJFCW020000003">
    <property type="protein sequence ID" value="CAG9103675.1"/>
    <property type="molecule type" value="Genomic_DNA"/>
</dbReference>
<dbReference type="OrthoDB" id="8954335at2759"/>
<organism evidence="2 3">
    <name type="scientific">Bursaphelenchus okinawaensis</name>
    <dbReference type="NCBI Taxonomy" id="465554"/>
    <lineage>
        <taxon>Eukaryota</taxon>
        <taxon>Metazoa</taxon>
        <taxon>Ecdysozoa</taxon>
        <taxon>Nematoda</taxon>
        <taxon>Chromadorea</taxon>
        <taxon>Rhabditida</taxon>
        <taxon>Tylenchina</taxon>
        <taxon>Tylenchomorpha</taxon>
        <taxon>Aphelenchoidea</taxon>
        <taxon>Aphelenchoididae</taxon>
        <taxon>Bursaphelenchus</taxon>
    </lineage>
</organism>
<reference evidence="2" key="1">
    <citation type="submission" date="2020-09" db="EMBL/GenBank/DDBJ databases">
        <authorList>
            <person name="Kikuchi T."/>
        </authorList>
    </citation>
    <scope>NUCLEOTIDE SEQUENCE</scope>
    <source>
        <strain evidence="2">SH1</strain>
    </source>
</reference>
<evidence type="ECO:0008006" key="4">
    <source>
        <dbReference type="Google" id="ProtNLM"/>
    </source>
</evidence>
<dbReference type="Gene3D" id="3.40.50.300">
    <property type="entry name" value="P-loop containing nucleotide triphosphate hydrolases"/>
    <property type="match status" value="1"/>
</dbReference>
<name>A0A811KI75_9BILA</name>
<dbReference type="EMBL" id="CAJFDH010000003">
    <property type="protein sequence ID" value="CAD5215192.1"/>
    <property type="molecule type" value="Genomic_DNA"/>
</dbReference>
<dbReference type="Proteomes" id="UP000614601">
    <property type="component" value="Unassembled WGS sequence"/>
</dbReference>
<proteinExistence type="predicted"/>
<accession>A0A811KI75</accession>
<dbReference type="SUPFAM" id="SSF52540">
    <property type="entry name" value="P-loop containing nucleoside triphosphate hydrolases"/>
    <property type="match status" value="1"/>
</dbReference>
<protein>
    <recommendedName>
        <fullName evidence="4">G domain-containing protein</fullName>
    </recommendedName>
</protein>
<dbReference type="InterPro" id="IPR027417">
    <property type="entry name" value="P-loop_NTPase"/>
</dbReference>
<sequence length="637" mass="72087">MITENQLTIPERDRADSLLDKVFSAVTLPPVHHHHDHEDVLRELDQVLNKHWDEDAVDSVVKQHILSEHEDHDHLQTRPRSRHSSMLEEALQNSTGVSRLLHDDVEEERHFEAFPVDGFVETTTLTYVSSHEKKQRSPTVDSLATASESRFGEFDLDDNSEINLNHPVVAYQRNDKSHVNDHDNETSHVNGDENATFHNIPQQEEEVADEPVELSKGSLAASLFKEIKNAEFAEIQNQRLKLSSNTYANDIHSNVDNGNHNGTNGTNLHDKTNENNGFVVAKPVATSPSTDDNVHVYDEVPQSPRSKAELNAYTQRDLDYKNVIENDFKIIQLNRRSTTVNALPRSVSNLTDRPIRQGATQKVPLNIVEENVPVGPHLEYQLANADLIGSQNSVDFYQPYFELSLHPQFPEITVGGPTKKTNQRTFLLIGKAQSGRTSFICSLMNFLYRCQKEHPFRLALELPNKFEDITDRVVSYTFNNTILGYNLTVIDTPSIEYDSTPLLIGKFVKHRLTRDSKLRLDAILPVIKEDDDDVSQQLLLNYKRIKYLFGDDLRTNLLPVFTFGTGLQPPKALKALDILKLPYSHYYKVNALGFLPNSGKVPSLKHSLLYKHNIVSIEALIEALETVVAPLLLAKSS</sequence>
<dbReference type="AlphaFoldDB" id="A0A811KI75"/>
<gene>
    <name evidence="2" type="ORF">BOKJ2_LOCUS5970</name>
</gene>
<keyword evidence="3" id="KW-1185">Reference proteome</keyword>
<evidence type="ECO:0000313" key="3">
    <source>
        <dbReference type="Proteomes" id="UP000614601"/>
    </source>
</evidence>
<evidence type="ECO:0000313" key="2">
    <source>
        <dbReference type="EMBL" id="CAD5215192.1"/>
    </source>
</evidence>
<dbReference type="Proteomes" id="UP000783686">
    <property type="component" value="Unassembled WGS sequence"/>
</dbReference>
<evidence type="ECO:0000256" key="1">
    <source>
        <dbReference type="SAM" id="MobiDB-lite"/>
    </source>
</evidence>
<comment type="caution">
    <text evidence="2">The sequence shown here is derived from an EMBL/GenBank/DDBJ whole genome shotgun (WGS) entry which is preliminary data.</text>
</comment>